<evidence type="ECO:0000259" key="1">
    <source>
        <dbReference type="Pfam" id="PF00535"/>
    </source>
</evidence>
<keyword evidence="2" id="KW-0808">Transferase</keyword>
<gene>
    <name evidence="2" type="ORF">ACFPCS_01910</name>
</gene>
<dbReference type="PANTHER" id="PTHR10859">
    <property type="entry name" value="GLYCOSYL TRANSFERASE"/>
    <property type="match status" value="1"/>
</dbReference>
<dbReference type="Proteomes" id="UP001595797">
    <property type="component" value="Unassembled WGS sequence"/>
</dbReference>
<dbReference type="InterPro" id="IPR001173">
    <property type="entry name" value="Glyco_trans_2-like"/>
</dbReference>
<keyword evidence="3" id="KW-1185">Reference proteome</keyword>
<name>A0ABV9TEE9_9MICC</name>
<feature type="domain" description="Glycosyltransferase 2-like" evidence="1">
    <location>
        <begin position="34"/>
        <end position="200"/>
    </location>
</feature>
<dbReference type="SUPFAM" id="SSF53448">
    <property type="entry name" value="Nucleotide-diphospho-sugar transferases"/>
    <property type="match status" value="1"/>
</dbReference>
<protein>
    <submittedName>
        <fullName evidence="2">Glycosyltransferase</fullName>
        <ecNumber evidence="2">2.4.-.-</ecNumber>
    </submittedName>
</protein>
<dbReference type="Pfam" id="PF00535">
    <property type="entry name" value="Glycos_transf_2"/>
    <property type="match status" value="1"/>
</dbReference>
<dbReference type="EMBL" id="JBHSIW010000003">
    <property type="protein sequence ID" value="MFC4902319.1"/>
    <property type="molecule type" value="Genomic_DNA"/>
</dbReference>
<accession>A0ABV9TEE9</accession>
<dbReference type="GO" id="GO:0016757">
    <property type="term" value="F:glycosyltransferase activity"/>
    <property type="evidence" value="ECO:0007669"/>
    <property type="project" value="UniProtKB-KW"/>
</dbReference>
<keyword evidence="2" id="KW-0328">Glycosyltransferase</keyword>
<dbReference type="EC" id="2.4.-.-" evidence="2"/>
<organism evidence="2 3">
    <name type="scientific">Kocuria oceani</name>
    <dbReference type="NCBI Taxonomy" id="988827"/>
    <lineage>
        <taxon>Bacteria</taxon>
        <taxon>Bacillati</taxon>
        <taxon>Actinomycetota</taxon>
        <taxon>Actinomycetes</taxon>
        <taxon>Micrococcales</taxon>
        <taxon>Micrococcaceae</taxon>
        <taxon>Kocuria</taxon>
    </lineage>
</organism>
<proteinExistence type="predicted"/>
<comment type="caution">
    <text evidence="2">The sequence shown here is derived from an EMBL/GenBank/DDBJ whole genome shotgun (WGS) entry which is preliminary data.</text>
</comment>
<evidence type="ECO:0000313" key="3">
    <source>
        <dbReference type="Proteomes" id="UP001595797"/>
    </source>
</evidence>
<evidence type="ECO:0000313" key="2">
    <source>
        <dbReference type="EMBL" id="MFC4902319.1"/>
    </source>
</evidence>
<dbReference type="InterPro" id="IPR029044">
    <property type="entry name" value="Nucleotide-diphossugar_trans"/>
</dbReference>
<dbReference type="Gene3D" id="3.90.550.10">
    <property type="entry name" value="Spore Coat Polysaccharide Biosynthesis Protein SpsA, Chain A"/>
    <property type="match status" value="1"/>
</dbReference>
<sequence>METKTKVVVHPPLPAPTTFRMSPTRPRSTVDLEIIVPAYNEAERISTTLLRTTEYLELQPWSSRVVVVDNGSSDDTGSVVRRLSREMPGRVPISLIGCGRPGKGAAVRRGILSGTSRFTGFFDADMATPVETLGVALEHLEMGAAAVIASRHCPGSSFVRHQRWGRRLGGMAFRALTRSMVHDVHDTQCGFKFFDRRAINQALVQCRTTGFAFDVELLHRLQCEGGRIIEVPVAWTDHPSSTFRPFRDGAASFSSVLHMHKG</sequence>
<dbReference type="PANTHER" id="PTHR10859:SF91">
    <property type="entry name" value="DOLICHYL-PHOSPHATE BETA-GLUCOSYLTRANSFERASE"/>
    <property type="match status" value="1"/>
</dbReference>
<reference evidence="3" key="1">
    <citation type="journal article" date="2019" name="Int. J. Syst. Evol. Microbiol.">
        <title>The Global Catalogue of Microorganisms (GCM) 10K type strain sequencing project: providing services to taxonomists for standard genome sequencing and annotation.</title>
        <authorList>
            <consortium name="The Broad Institute Genomics Platform"/>
            <consortium name="The Broad Institute Genome Sequencing Center for Infectious Disease"/>
            <person name="Wu L."/>
            <person name="Ma J."/>
        </authorList>
    </citation>
    <scope>NUCLEOTIDE SEQUENCE [LARGE SCALE GENOMIC DNA]</scope>
    <source>
        <strain evidence="3">CGMCC 4.6946</strain>
    </source>
</reference>